<evidence type="ECO:0000259" key="1">
    <source>
        <dbReference type="Pfam" id="PF21347"/>
    </source>
</evidence>
<dbReference type="Gene3D" id="2.40.360.20">
    <property type="match status" value="1"/>
</dbReference>
<accession>A0A0F9TYS2</accession>
<reference evidence="2" key="1">
    <citation type="journal article" date="2015" name="Nature">
        <title>Complex archaea that bridge the gap between prokaryotes and eukaryotes.</title>
        <authorList>
            <person name="Spang A."/>
            <person name="Saw J.H."/>
            <person name="Jorgensen S.L."/>
            <person name="Zaremba-Niedzwiedzka K."/>
            <person name="Martijn J."/>
            <person name="Lind A.E."/>
            <person name="van Eijk R."/>
            <person name="Schleper C."/>
            <person name="Guy L."/>
            <person name="Ettema T.J."/>
        </authorList>
    </citation>
    <scope>NUCLEOTIDE SEQUENCE</scope>
</reference>
<dbReference type="EMBL" id="LAZR01000236">
    <property type="protein sequence ID" value="KKN80137.1"/>
    <property type="molecule type" value="Genomic_DNA"/>
</dbReference>
<sequence>MKTKLLLFLSLLIGTTSFFAQDNCSKFYPMTEGVVMEYTNYNKKGKVENVSSFKVVNVTNTGGTTNATMDISLKDNKGKDIYSTKYNLTCNDNVVTLDYESLLPTEMMQQYGDMDIEVSGNDIEIPNDLSVGQDLKDANVSMKIGMSGINMNMTVNMVNRKVEKKESITTTAGTYDCYVLYSENQSKMMMANQVYPSRVWLAEGVGMVKQETYKKNGDVMSSTMLTAYSK</sequence>
<proteinExistence type="predicted"/>
<comment type="caution">
    <text evidence="2">The sequence shown here is derived from an EMBL/GenBank/DDBJ whole genome shotgun (WGS) entry which is preliminary data.</text>
</comment>
<dbReference type="AlphaFoldDB" id="A0A0F9TYS2"/>
<protein>
    <recommendedName>
        <fullName evidence="1">DUF3108 domain-containing protein</fullName>
    </recommendedName>
</protein>
<dbReference type="Pfam" id="PF21347">
    <property type="entry name" value="DUF3108_like"/>
    <property type="match status" value="1"/>
</dbReference>
<name>A0A0F9TYS2_9ZZZZ</name>
<organism evidence="2">
    <name type="scientific">marine sediment metagenome</name>
    <dbReference type="NCBI Taxonomy" id="412755"/>
    <lineage>
        <taxon>unclassified sequences</taxon>
        <taxon>metagenomes</taxon>
        <taxon>ecological metagenomes</taxon>
    </lineage>
</organism>
<feature type="domain" description="DUF3108" evidence="1">
    <location>
        <begin position="31"/>
        <end position="225"/>
    </location>
</feature>
<gene>
    <name evidence="2" type="ORF">LCGC14_0333300</name>
</gene>
<dbReference type="InterPro" id="IPR049279">
    <property type="entry name" value="DUF3108-like"/>
</dbReference>
<evidence type="ECO:0000313" key="2">
    <source>
        <dbReference type="EMBL" id="KKN80137.1"/>
    </source>
</evidence>